<protein>
    <recommendedName>
        <fullName evidence="5">Death domain-containing protein</fullName>
    </recommendedName>
</protein>
<dbReference type="InterPro" id="IPR037939">
    <property type="entry name" value="CRADD"/>
</dbReference>
<dbReference type="GO" id="GO:0070513">
    <property type="term" value="F:death domain binding"/>
    <property type="evidence" value="ECO:0007669"/>
    <property type="project" value="InterPro"/>
</dbReference>
<dbReference type="GO" id="GO:0005737">
    <property type="term" value="C:cytoplasm"/>
    <property type="evidence" value="ECO:0000318"/>
    <property type="project" value="GO_Central"/>
</dbReference>
<dbReference type="PANTHER" id="PTHR15034:SF5">
    <property type="entry name" value="DEATH DOMAIN-CONTAINING PROTEIN CRADD"/>
    <property type="match status" value="1"/>
</dbReference>
<evidence type="ECO:0000313" key="4">
    <source>
        <dbReference type="Proteomes" id="UP000008144"/>
    </source>
</evidence>
<feature type="domain" description="CARD" evidence="2">
    <location>
        <begin position="1"/>
        <end position="89"/>
    </location>
</feature>
<dbReference type="Gene3D" id="1.10.533.10">
    <property type="entry name" value="Death Domain, Fas"/>
    <property type="match status" value="2"/>
</dbReference>
<dbReference type="GO" id="GO:0002020">
    <property type="term" value="F:protease binding"/>
    <property type="evidence" value="ECO:0007669"/>
    <property type="project" value="InterPro"/>
</dbReference>
<reference evidence="4" key="1">
    <citation type="journal article" date="2002" name="Science">
        <title>The draft genome of Ciona intestinalis: insights into chordate and vertebrate origins.</title>
        <authorList>
            <person name="Dehal P."/>
            <person name="Satou Y."/>
            <person name="Campbell R.K."/>
            <person name="Chapman J."/>
            <person name="Degnan B."/>
            <person name="De Tomaso A."/>
            <person name="Davidson B."/>
            <person name="Di Gregorio A."/>
            <person name="Gelpke M."/>
            <person name="Goodstein D.M."/>
            <person name="Harafuji N."/>
            <person name="Hastings K.E."/>
            <person name="Ho I."/>
            <person name="Hotta K."/>
            <person name="Huang W."/>
            <person name="Kawashima T."/>
            <person name="Lemaire P."/>
            <person name="Martinez D."/>
            <person name="Meinertzhagen I.A."/>
            <person name="Necula S."/>
            <person name="Nonaka M."/>
            <person name="Putnam N."/>
            <person name="Rash S."/>
            <person name="Saiga H."/>
            <person name="Satake M."/>
            <person name="Terry A."/>
            <person name="Yamada L."/>
            <person name="Wang H.G."/>
            <person name="Awazu S."/>
            <person name="Azumi K."/>
            <person name="Boore J."/>
            <person name="Branno M."/>
            <person name="Chin-Bow S."/>
            <person name="DeSantis R."/>
            <person name="Doyle S."/>
            <person name="Francino P."/>
            <person name="Keys D.N."/>
            <person name="Haga S."/>
            <person name="Hayashi H."/>
            <person name="Hino K."/>
            <person name="Imai K.S."/>
            <person name="Inaba K."/>
            <person name="Kano S."/>
            <person name="Kobayashi K."/>
            <person name="Kobayashi M."/>
            <person name="Lee B.I."/>
            <person name="Makabe K.W."/>
            <person name="Manohar C."/>
            <person name="Matassi G."/>
            <person name="Medina M."/>
            <person name="Mochizuki Y."/>
            <person name="Mount S."/>
            <person name="Morishita T."/>
            <person name="Miura S."/>
            <person name="Nakayama A."/>
            <person name="Nishizaka S."/>
            <person name="Nomoto H."/>
            <person name="Ohta F."/>
            <person name="Oishi K."/>
            <person name="Rigoutsos I."/>
            <person name="Sano M."/>
            <person name="Sasaki A."/>
            <person name="Sasakura Y."/>
            <person name="Shoguchi E."/>
            <person name="Shin-i T."/>
            <person name="Spagnuolo A."/>
            <person name="Stainier D."/>
            <person name="Suzuki M.M."/>
            <person name="Tassy O."/>
            <person name="Takatori N."/>
            <person name="Tokuoka M."/>
            <person name="Yagi K."/>
            <person name="Yoshizaki F."/>
            <person name="Wada S."/>
            <person name="Zhang C."/>
            <person name="Hyatt P.D."/>
            <person name="Larimer F."/>
            <person name="Detter C."/>
            <person name="Doggett N."/>
            <person name="Glavina T."/>
            <person name="Hawkins T."/>
            <person name="Richardson P."/>
            <person name="Lucas S."/>
            <person name="Kohara Y."/>
            <person name="Levine M."/>
            <person name="Satoh N."/>
            <person name="Rokhsar D.S."/>
        </authorList>
    </citation>
    <scope>NUCLEOTIDE SEQUENCE [LARGE SCALE GENOMIC DNA]</scope>
</reference>
<reference evidence="3" key="4">
    <citation type="submission" date="2025-09" db="UniProtKB">
        <authorList>
            <consortium name="Ensembl"/>
        </authorList>
    </citation>
    <scope>IDENTIFICATION</scope>
</reference>
<dbReference type="InterPro" id="IPR000488">
    <property type="entry name" value="Death_dom"/>
</dbReference>
<dbReference type="GO" id="GO:2001235">
    <property type="term" value="P:positive regulation of apoptotic signaling pathway"/>
    <property type="evidence" value="ECO:0000318"/>
    <property type="project" value="GO_Central"/>
</dbReference>
<dbReference type="Proteomes" id="UP000008144">
    <property type="component" value="Chromosome 5"/>
</dbReference>
<sequence length="203" mass="23401">MLARSIIGKHRKLLISNIVDSGMLTENLYGLGILKERQYQIIQSQRIQLDKTIKILDCVQLLSAKDFVVFCQVLSEDYPWLAKTLLDCVKLNEINEDVTQTTSFLEKFGEEIPPEKQLMRWSRTLCKFEWENVFYELGYTSSDIEYFKQSENTPPMQCMKGLVQWLRNEGKSANFNALFQALKGAELQDICGENLIQICTGPT</sequence>
<dbReference type="SUPFAM" id="SSF47986">
    <property type="entry name" value="DEATH domain"/>
    <property type="match status" value="2"/>
</dbReference>
<evidence type="ECO:0000313" key="3">
    <source>
        <dbReference type="Ensembl" id="ENSCINP00000015599.3"/>
    </source>
</evidence>
<organism evidence="3 4">
    <name type="scientific">Ciona intestinalis</name>
    <name type="common">Transparent sea squirt</name>
    <name type="synonym">Ascidia intestinalis</name>
    <dbReference type="NCBI Taxonomy" id="7719"/>
    <lineage>
        <taxon>Eukaryota</taxon>
        <taxon>Metazoa</taxon>
        <taxon>Chordata</taxon>
        <taxon>Tunicata</taxon>
        <taxon>Ascidiacea</taxon>
        <taxon>Phlebobranchia</taxon>
        <taxon>Cionidae</taxon>
        <taxon>Ciona</taxon>
    </lineage>
</organism>
<reference evidence="3" key="2">
    <citation type="journal article" date="2008" name="Genome Biol.">
        <title>Improved genome assembly and evidence-based global gene model set for the chordate Ciona intestinalis: new insight into intron and operon populations.</title>
        <authorList>
            <person name="Satou Y."/>
            <person name="Mineta K."/>
            <person name="Ogasawara M."/>
            <person name="Sasakura Y."/>
            <person name="Shoguchi E."/>
            <person name="Ueno K."/>
            <person name="Yamada L."/>
            <person name="Matsumoto J."/>
            <person name="Wasserscheid J."/>
            <person name="Dewar K."/>
            <person name="Wiley G.B."/>
            <person name="Macmil S.L."/>
            <person name="Roe B.A."/>
            <person name="Zeller R.W."/>
            <person name="Hastings K.E."/>
            <person name="Lemaire P."/>
            <person name="Lindquist E."/>
            <person name="Endo T."/>
            <person name="Hotta K."/>
            <person name="Inaba K."/>
        </authorList>
    </citation>
    <scope>NUCLEOTIDE SEQUENCE [LARGE SCALE GENOMIC DNA]</scope>
    <source>
        <strain evidence="3">wild type</strain>
    </source>
</reference>
<dbReference type="GeneTree" id="ENSGT00390000014448"/>
<dbReference type="CDD" id="cd01671">
    <property type="entry name" value="CARD"/>
    <property type="match status" value="1"/>
</dbReference>
<evidence type="ECO:0008006" key="5">
    <source>
        <dbReference type="Google" id="ProtNLM"/>
    </source>
</evidence>
<dbReference type="EMBL" id="EAAA01002120">
    <property type="status" value="NOT_ANNOTATED_CDS"/>
    <property type="molecule type" value="Genomic_DNA"/>
</dbReference>
<dbReference type="Ensembl" id="ENSCINT00000015599.3">
    <property type="protein sequence ID" value="ENSCINP00000015599.3"/>
    <property type="gene ID" value="ENSCING00000007608.3"/>
</dbReference>
<dbReference type="PROSITE" id="PS50017">
    <property type="entry name" value="DEATH_DOMAIN"/>
    <property type="match status" value="1"/>
</dbReference>
<dbReference type="PANTHER" id="PTHR15034">
    <property type="entry name" value="DEATH DOMAIN-CONTAINING PROTEIN CRADD"/>
    <property type="match status" value="1"/>
</dbReference>
<evidence type="ECO:0000259" key="2">
    <source>
        <dbReference type="PROSITE" id="PS50209"/>
    </source>
</evidence>
<dbReference type="HOGENOM" id="CLU_1348521_0_0_1"/>
<keyword evidence="4" id="KW-1185">Reference proteome</keyword>
<accession>F6ZJN0</accession>
<dbReference type="Pfam" id="PF00531">
    <property type="entry name" value="Death"/>
    <property type="match status" value="1"/>
</dbReference>
<proteinExistence type="predicted"/>
<dbReference type="PROSITE" id="PS50209">
    <property type="entry name" value="CARD"/>
    <property type="match status" value="1"/>
</dbReference>
<dbReference type="Pfam" id="PF00619">
    <property type="entry name" value="CARD"/>
    <property type="match status" value="1"/>
</dbReference>
<reference evidence="3" key="3">
    <citation type="submission" date="2025-08" db="UniProtKB">
        <authorList>
            <consortium name="Ensembl"/>
        </authorList>
    </citation>
    <scope>IDENTIFICATION</scope>
</reference>
<dbReference type="InterPro" id="IPR011029">
    <property type="entry name" value="DEATH-like_dom_sf"/>
</dbReference>
<dbReference type="InterPro" id="IPR001315">
    <property type="entry name" value="CARD"/>
</dbReference>
<dbReference type="AlphaFoldDB" id="F6ZJN0"/>
<dbReference type="CDD" id="cd01670">
    <property type="entry name" value="Death"/>
    <property type="match status" value="1"/>
</dbReference>
<evidence type="ECO:0000259" key="1">
    <source>
        <dbReference type="PROSITE" id="PS50017"/>
    </source>
</evidence>
<name>F6ZJN0_CIOIN</name>
<dbReference type="InParanoid" id="F6ZJN0"/>
<feature type="domain" description="Death" evidence="1">
    <location>
        <begin position="129"/>
        <end position="190"/>
    </location>
</feature>
<dbReference type="GO" id="GO:0030330">
    <property type="term" value="P:DNA damage response, signal transduction by p53 class mediator"/>
    <property type="evidence" value="ECO:0000318"/>
    <property type="project" value="GO_Central"/>
</dbReference>
<dbReference type="STRING" id="7719.ENSCINP00000015599"/>